<dbReference type="Proteomes" id="UP000296706">
    <property type="component" value="Chromosome"/>
</dbReference>
<dbReference type="CDD" id="cd02205">
    <property type="entry name" value="CBS_pair_SF"/>
    <property type="match status" value="1"/>
</dbReference>
<dbReference type="OrthoDB" id="65817at2157"/>
<dbReference type="InterPro" id="IPR051257">
    <property type="entry name" value="Diverse_CBS-Domain"/>
</dbReference>
<evidence type="ECO:0000256" key="3">
    <source>
        <dbReference type="PROSITE-ProRule" id="PRU01249"/>
    </source>
</evidence>
<feature type="domain" description="ACP-type MB" evidence="5">
    <location>
        <begin position="156"/>
        <end position="186"/>
    </location>
</feature>
<evidence type="ECO:0000259" key="4">
    <source>
        <dbReference type="PROSITE" id="PS51371"/>
    </source>
</evidence>
<feature type="binding site" evidence="3">
    <location>
        <position position="183"/>
    </location>
    <ligand>
        <name>Zn(2+)</name>
        <dbReference type="ChEBI" id="CHEBI:29105"/>
    </ligand>
</feature>
<dbReference type="PROSITE" id="PS51371">
    <property type="entry name" value="CBS"/>
    <property type="match status" value="2"/>
</dbReference>
<gene>
    <name evidence="6" type="ORF">DV733_11865</name>
</gene>
<dbReference type="PROSITE" id="PS51901">
    <property type="entry name" value="ACP_MB"/>
    <property type="match status" value="1"/>
</dbReference>
<dbReference type="KEGG" id="hsn:DV733_11865"/>
<dbReference type="GeneID" id="39848569"/>
<dbReference type="PANTHER" id="PTHR43080:SF2">
    <property type="entry name" value="CBS DOMAIN-CONTAINING PROTEIN"/>
    <property type="match status" value="1"/>
</dbReference>
<dbReference type="Gene3D" id="3.10.580.10">
    <property type="entry name" value="CBS-domain"/>
    <property type="match status" value="1"/>
</dbReference>
<dbReference type="GO" id="GO:0046872">
    <property type="term" value="F:metal ion binding"/>
    <property type="evidence" value="ECO:0007669"/>
    <property type="project" value="UniProtKB-KW"/>
</dbReference>
<feature type="binding site" evidence="3">
    <location>
        <position position="164"/>
    </location>
    <ligand>
        <name>Fe cation</name>
        <dbReference type="ChEBI" id="CHEBI:24875"/>
    </ligand>
</feature>
<sequence>MNGDVTVREAMTRDYVGVSESDSVVETAALLLDEDLAGAIVLRGQDPIGMVTARDVLSWLVHDGDDEGTVGECMTENVPTIAPEKSIEAAVDELFARSATQLLVVDATGEPVGVLTQRDVVAATTLSPGEEATDREVDSARMERMEADGEGGGGFSEQGICERCGALASDLTSFNGQLLCADCRDV</sequence>
<feature type="binding site" evidence="3">
    <location>
        <position position="180"/>
    </location>
    <ligand>
        <name>Fe cation</name>
        <dbReference type="ChEBI" id="CHEBI:24875"/>
    </ligand>
</feature>
<dbReference type="SMART" id="SM00116">
    <property type="entry name" value="CBS"/>
    <property type="match status" value="2"/>
</dbReference>
<keyword evidence="1 2" id="KW-0129">CBS domain</keyword>
<proteinExistence type="predicted"/>
<evidence type="ECO:0000256" key="2">
    <source>
        <dbReference type="PROSITE-ProRule" id="PRU00703"/>
    </source>
</evidence>
<dbReference type="STRING" id="1457250.GCA_000755225_00513"/>
<dbReference type="AlphaFoldDB" id="A0A4D6HCS5"/>
<feature type="binding site" evidence="3">
    <location>
        <position position="161"/>
    </location>
    <ligand>
        <name>Fe cation</name>
        <dbReference type="ChEBI" id="CHEBI:24875"/>
    </ligand>
</feature>
<feature type="domain" description="CBS" evidence="4">
    <location>
        <begin position="11"/>
        <end position="67"/>
    </location>
</feature>
<feature type="binding site" evidence="3">
    <location>
        <position position="180"/>
    </location>
    <ligand>
        <name>Zn(2+)</name>
        <dbReference type="ChEBI" id="CHEBI:29105"/>
    </ligand>
</feature>
<dbReference type="PANTHER" id="PTHR43080">
    <property type="entry name" value="CBS DOMAIN-CONTAINING PROTEIN CBSX3, MITOCHONDRIAL"/>
    <property type="match status" value="1"/>
</dbReference>
<dbReference type="InterPro" id="IPR000644">
    <property type="entry name" value="CBS_dom"/>
</dbReference>
<dbReference type="EMBL" id="CP031310">
    <property type="protein sequence ID" value="QCC51884.1"/>
    <property type="molecule type" value="Genomic_DNA"/>
</dbReference>
<keyword evidence="3" id="KW-0862">Zinc</keyword>
<feature type="binding site" evidence="3">
    <location>
        <position position="164"/>
    </location>
    <ligand>
        <name>Zn(2+)</name>
        <dbReference type="ChEBI" id="CHEBI:29105"/>
    </ligand>
</feature>
<organism evidence="6 7">
    <name type="scientific">Halapricum salinum</name>
    <dbReference type="NCBI Taxonomy" id="1457250"/>
    <lineage>
        <taxon>Archaea</taxon>
        <taxon>Methanobacteriati</taxon>
        <taxon>Methanobacteriota</taxon>
        <taxon>Stenosarchaea group</taxon>
        <taxon>Halobacteria</taxon>
        <taxon>Halobacteriales</taxon>
        <taxon>Haloarculaceae</taxon>
        <taxon>Halapricum</taxon>
    </lineage>
</organism>
<feature type="binding site" evidence="3">
    <location>
        <position position="161"/>
    </location>
    <ligand>
        <name>Zn(2+)</name>
        <dbReference type="ChEBI" id="CHEBI:29105"/>
    </ligand>
</feature>
<feature type="domain" description="CBS" evidence="4">
    <location>
        <begin position="74"/>
        <end position="131"/>
    </location>
</feature>
<keyword evidence="7" id="KW-1185">Reference proteome</keyword>
<evidence type="ECO:0000259" key="5">
    <source>
        <dbReference type="PROSITE" id="PS51901"/>
    </source>
</evidence>
<evidence type="ECO:0000313" key="6">
    <source>
        <dbReference type="EMBL" id="QCC51884.1"/>
    </source>
</evidence>
<accession>A0A4D6HCS5</accession>
<protein>
    <submittedName>
        <fullName evidence="6">CBS domain-containing protein</fullName>
    </submittedName>
</protein>
<dbReference type="RefSeq" id="WP_049994506.1">
    <property type="nucleotide sequence ID" value="NZ_CP031310.1"/>
</dbReference>
<dbReference type="InterPro" id="IPR044065">
    <property type="entry name" value="ACP_MB"/>
</dbReference>
<keyword evidence="3" id="KW-0479">Metal-binding</keyword>
<evidence type="ECO:0000256" key="1">
    <source>
        <dbReference type="ARBA" id="ARBA00023122"/>
    </source>
</evidence>
<evidence type="ECO:0000313" key="7">
    <source>
        <dbReference type="Proteomes" id="UP000296706"/>
    </source>
</evidence>
<keyword evidence="3" id="KW-0408">Iron</keyword>
<name>A0A4D6HCS5_9EURY</name>
<reference evidence="6 7" key="1">
    <citation type="journal article" date="2019" name="Nat. Commun.">
        <title>A new type of DNA phosphorothioation-based antiviral system in archaea.</title>
        <authorList>
            <person name="Xiong L."/>
            <person name="Liu S."/>
            <person name="Chen S."/>
            <person name="Xiao Y."/>
            <person name="Zhu B."/>
            <person name="Gao Y."/>
            <person name="Zhang Y."/>
            <person name="Chen B."/>
            <person name="Luo J."/>
            <person name="Deng Z."/>
            <person name="Chen X."/>
            <person name="Wang L."/>
            <person name="Chen S."/>
        </authorList>
    </citation>
    <scope>NUCLEOTIDE SEQUENCE [LARGE SCALE GENOMIC DNA]</scope>
    <source>
        <strain evidence="6 7">CBA1105</strain>
    </source>
</reference>
<dbReference type="Pfam" id="PF00571">
    <property type="entry name" value="CBS"/>
    <property type="match status" value="2"/>
</dbReference>
<feature type="binding site" evidence="3">
    <location>
        <position position="183"/>
    </location>
    <ligand>
        <name>Fe cation</name>
        <dbReference type="ChEBI" id="CHEBI:24875"/>
    </ligand>
</feature>
<dbReference type="SUPFAM" id="SSF54631">
    <property type="entry name" value="CBS-domain pair"/>
    <property type="match status" value="1"/>
</dbReference>
<dbReference type="InterPro" id="IPR046342">
    <property type="entry name" value="CBS_dom_sf"/>
</dbReference>